<reference evidence="1 2" key="1">
    <citation type="submission" date="2021-05" db="EMBL/GenBank/DDBJ databases">
        <title>Novel Bacillus species.</title>
        <authorList>
            <person name="Liu G."/>
        </authorList>
    </citation>
    <scope>NUCLEOTIDE SEQUENCE [LARGE SCALE GENOMIC DNA]</scope>
    <source>
        <strain evidence="2">FJAT-49780</strain>
    </source>
</reference>
<dbReference type="EMBL" id="JAGYPG010000002">
    <property type="protein sequence ID" value="MBS4195355.1"/>
    <property type="molecule type" value="Genomic_DNA"/>
</dbReference>
<keyword evidence="2" id="KW-1185">Reference proteome</keyword>
<sequence>MNLPKTIRVGAIDYSVEKIGGLSANESMWGRILYGSTVIELEGALNDTKLRDVFAHELAHALLFEAGYEDHEEEQANRVGKVLAMMLRDNDFSFMRDKEGGEWAKN</sequence>
<dbReference type="AlphaFoldDB" id="A0A942TCW2"/>
<protein>
    <submittedName>
        <fullName evidence="1">Uncharacterized protein</fullName>
    </submittedName>
</protein>
<accession>A0A942TCW2</accession>
<dbReference type="RefSeq" id="WP_213124581.1">
    <property type="nucleotide sequence ID" value="NZ_JAGYPG010000002.1"/>
</dbReference>
<name>A0A942TCW2_9BACI</name>
<dbReference type="Proteomes" id="UP000681414">
    <property type="component" value="Unassembled WGS sequence"/>
</dbReference>
<comment type="caution">
    <text evidence="1">The sequence shown here is derived from an EMBL/GenBank/DDBJ whole genome shotgun (WGS) entry which is preliminary data.</text>
</comment>
<evidence type="ECO:0000313" key="2">
    <source>
        <dbReference type="Proteomes" id="UP000681414"/>
    </source>
</evidence>
<proteinExistence type="predicted"/>
<gene>
    <name evidence="1" type="ORF">KHA97_09835</name>
</gene>
<organism evidence="1 2">
    <name type="scientific">Lederbergia citri</name>
    <dbReference type="NCBI Taxonomy" id="2833580"/>
    <lineage>
        <taxon>Bacteria</taxon>
        <taxon>Bacillati</taxon>
        <taxon>Bacillota</taxon>
        <taxon>Bacilli</taxon>
        <taxon>Bacillales</taxon>
        <taxon>Bacillaceae</taxon>
        <taxon>Lederbergia</taxon>
    </lineage>
</organism>
<evidence type="ECO:0000313" key="1">
    <source>
        <dbReference type="EMBL" id="MBS4195355.1"/>
    </source>
</evidence>